<evidence type="ECO:0000313" key="2">
    <source>
        <dbReference type="EMBL" id="RMZ94956.1"/>
    </source>
</evidence>
<name>A0A3M7P785_BRAPC</name>
<reference evidence="2 3" key="1">
    <citation type="journal article" date="2018" name="Sci. Rep.">
        <title>Genomic signatures of local adaptation to the degree of environmental predictability in rotifers.</title>
        <authorList>
            <person name="Franch-Gras L."/>
            <person name="Hahn C."/>
            <person name="Garcia-Roger E.M."/>
            <person name="Carmona M.J."/>
            <person name="Serra M."/>
            <person name="Gomez A."/>
        </authorList>
    </citation>
    <scope>NUCLEOTIDE SEQUENCE [LARGE SCALE GENOMIC DNA]</scope>
    <source>
        <strain evidence="2">HYR1</strain>
    </source>
</reference>
<dbReference type="EMBL" id="REGN01012709">
    <property type="protein sequence ID" value="RMZ94956.1"/>
    <property type="molecule type" value="Genomic_DNA"/>
</dbReference>
<gene>
    <name evidence="2" type="ORF">BpHYR1_051938</name>
</gene>
<protein>
    <submittedName>
        <fullName evidence="2">Uncharacterized protein</fullName>
    </submittedName>
</protein>
<accession>A0A3M7P785</accession>
<evidence type="ECO:0000313" key="3">
    <source>
        <dbReference type="Proteomes" id="UP000276133"/>
    </source>
</evidence>
<evidence type="ECO:0000256" key="1">
    <source>
        <dbReference type="SAM" id="Phobius"/>
    </source>
</evidence>
<keyword evidence="1" id="KW-0812">Transmembrane</keyword>
<keyword evidence="1" id="KW-1133">Transmembrane helix</keyword>
<proteinExistence type="predicted"/>
<dbReference type="AlphaFoldDB" id="A0A3M7P785"/>
<keyword evidence="1" id="KW-0472">Membrane</keyword>
<feature type="non-terminal residue" evidence="2">
    <location>
        <position position="1"/>
    </location>
</feature>
<dbReference type="Proteomes" id="UP000276133">
    <property type="component" value="Unassembled WGS sequence"/>
</dbReference>
<organism evidence="2 3">
    <name type="scientific">Brachionus plicatilis</name>
    <name type="common">Marine rotifer</name>
    <name type="synonym">Brachionus muelleri</name>
    <dbReference type="NCBI Taxonomy" id="10195"/>
    <lineage>
        <taxon>Eukaryota</taxon>
        <taxon>Metazoa</taxon>
        <taxon>Spiralia</taxon>
        <taxon>Gnathifera</taxon>
        <taxon>Rotifera</taxon>
        <taxon>Eurotatoria</taxon>
        <taxon>Monogononta</taxon>
        <taxon>Pseudotrocha</taxon>
        <taxon>Ploima</taxon>
        <taxon>Brachionidae</taxon>
        <taxon>Brachionus</taxon>
    </lineage>
</organism>
<feature type="transmembrane region" description="Helical" evidence="1">
    <location>
        <begin position="6"/>
        <end position="23"/>
    </location>
</feature>
<comment type="caution">
    <text evidence="2">The sequence shown here is derived from an EMBL/GenBank/DDBJ whole genome shotgun (WGS) entry which is preliminary data.</text>
</comment>
<keyword evidence="3" id="KW-1185">Reference proteome</keyword>
<sequence>HLNIDLLITKLIIILVSIPLVIIRESQVLQNLYIGGTEDVPAATICRICFGPSELKLWQFLNSIDILSLRAKRLKTDEIK</sequence>